<organism evidence="2 3">
    <name type="scientific">Cytospora chrysosperma</name>
    <name type="common">Cytospora canker fungus</name>
    <name type="synonym">Sphaeria chrysosperma</name>
    <dbReference type="NCBI Taxonomy" id="252740"/>
    <lineage>
        <taxon>Eukaryota</taxon>
        <taxon>Fungi</taxon>
        <taxon>Dikarya</taxon>
        <taxon>Ascomycota</taxon>
        <taxon>Pezizomycotina</taxon>
        <taxon>Sordariomycetes</taxon>
        <taxon>Sordariomycetidae</taxon>
        <taxon>Diaporthales</taxon>
        <taxon>Cytosporaceae</taxon>
        <taxon>Cytospora</taxon>
    </lineage>
</organism>
<accession>A0A423W7J1</accession>
<gene>
    <name evidence="2" type="ORF">VSDG_03964</name>
</gene>
<feature type="region of interest" description="Disordered" evidence="1">
    <location>
        <begin position="98"/>
        <end position="164"/>
    </location>
</feature>
<evidence type="ECO:0000313" key="2">
    <source>
        <dbReference type="EMBL" id="ROV99303.1"/>
    </source>
</evidence>
<proteinExistence type="predicted"/>
<dbReference type="Proteomes" id="UP000284375">
    <property type="component" value="Unassembled WGS sequence"/>
</dbReference>
<dbReference type="AlphaFoldDB" id="A0A423W7J1"/>
<dbReference type="EMBL" id="LJZO01000011">
    <property type="protein sequence ID" value="ROV99303.1"/>
    <property type="molecule type" value="Genomic_DNA"/>
</dbReference>
<sequence>MAPSVTDQCKAVILRAVETDWDSKLSSLRDEYDGKREEIQHRYQEEERNKILELQKAMESELSLLQREHQKEVQAAKVKHAKGLMADVTNELLEAIHGPNEGVQTPSSCTLSSMDSSPGDFSDGIAHQAGEEAEQLDDIGSSKSSPSPNQVSFPDVCSTRKDGISNESSNAVSFHLSLHQRMTNHTWSILKRKRAEMAGSNDSSNNDGFIDSSTEGASDEDIPAHPDRRSKYNRQYDTSSPAVRRTSKTKFGGISGTTHDHRQPQRWLAPSVQGQESPPSGQSAASVEEHDDYIGDNAAKTEPVCFARRTPKPCSGGTTKRWCLKDESSASTETPLNYGSDYREISCQHTTEAER</sequence>
<name>A0A423W7J1_CYTCH</name>
<protein>
    <submittedName>
        <fullName evidence="2">Uncharacterized protein</fullName>
    </submittedName>
</protein>
<evidence type="ECO:0000313" key="3">
    <source>
        <dbReference type="Proteomes" id="UP000284375"/>
    </source>
</evidence>
<feature type="compositionally biased region" description="Polar residues" evidence="1">
    <location>
        <begin position="272"/>
        <end position="285"/>
    </location>
</feature>
<feature type="compositionally biased region" description="Polar residues" evidence="1">
    <location>
        <begin position="200"/>
        <end position="216"/>
    </location>
</feature>
<dbReference type="OrthoDB" id="10434035at2759"/>
<feature type="compositionally biased region" description="Polar residues" evidence="1">
    <location>
        <begin position="102"/>
        <end position="116"/>
    </location>
</feature>
<keyword evidence="3" id="KW-1185">Reference proteome</keyword>
<evidence type="ECO:0000256" key="1">
    <source>
        <dbReference type="SAM" id="MobiDB-lite"/>
    </source>
</evidence>
<reference evidence="2 3" key="1">
    <citation type="submission" date="2015-09" db="EMBL/GenBank/DDBJ databases">
        <title>Host preference determinants of Valsa canker pathogens revealed by comparative genomics.</title>
        <authorList>
            <person name="Yin Z."/>
            <person name="Huang L."/>
        </authorList>
    </citation>
    <scope>NUCLEOTIDE SEQUENCE [LARGE SCALE GENOMIC DNA]</scope>
    <source>
        <strain evidence="2 3">YSFL</strain>
    </source>
</reference>
<comment type="caution">
    <text evidence="2">The sequence shown here is derived from an EMBL/GenBank/DDBJ whole genome shotgun (WGS) entry which is preliminary data.</text>
</comment>
<feature type="region of interest" description="Disordered" evidence="1">
    <location>
        <begin position="196"/>
        <end position="291"/>
    </location>
</feature>